<organism evidence="1 2">
    <name type="scientific">Granulibacter bethesdensis</name>
    <dbReference type="NCBI Taxonomy" id="364410"/>
    <lineage>
        <taxon>Bacteria</taxon>
        <taxon>Pseudomonadati</taxon>
        <taxon>Pseudomonadota</taxon>
        <taxon>Alphaproteobacteria</taxon>
        <taxon>Acetobacterales</taxon>
        <taxon>Acetobacteraceae</taxon>
        <taxon>Granulibacter</taxon>
    </lineage>
</organism>
<dbReference type="KEGG" id="gbc:GbCGDNIH3_5088"/>
<dbReference type="Proteomes" id="UP000019438">
    <property type="component" value="Chromosome"/>
</dbReference>
<reference evidence="2" key="1">
    <citation type="submission" date="2012-06" db="EMBL/GenBank/DDBJ databases">
        <title>Genome analysis of multiple Granulibacter bethesdensis isolates demonstrates substantial genome diversity.</title>
        <authorList>
            <person name="Greenberg D.E."/>
            <person name="Porcella S.F."/>
            <person name="Zarember K."/>
            <person name="Zelazny A.M."/>
            <person name="Bruno D."/>
            <person name="Martens C."/>
            <person name="Barbian K.D."/>
            <person name="Jaske E."/>
            <person name="Holland S.M."/>
        </authorList>
    </citation>
    <scope>NUCLEOTIDE SEQUENCE [LARGE SCALE GENOMIC DNA]</scope>
    <source>
        <strain evidence="2">CGDNIH3</strain>
    </source>
</reference>
<dbReference type="AlphaFoldDB" id="A0AAN0RDG3"/>
<gene>
    <name evidence="1" type="ORF">GbCGDNIH3_5088</name>
</gene>
<evidence type="ECO:0000313" key="2">
    <source>
        <dbReference type="Proteomes" id="UP000019438"/>
    </source>
</evidence>
<evidence type="ECO:0000313" key="1">
    <source>
        <dbReference type="EMBL" id="AHJ62923.1"/>
    </source>
</evidence>
<proteinExistence type="predicted"/>
<protein>
    <submittedName>
        <fullName evidence="1">Uncharacterized protein</fullName>
    </submittedName>
</protein>
<dbReference type="EMBL" id="CP003181">
    <property type="protein sequence ID" value="AHJ62923.1"/>
    <property type="molecule type" value="Genomic_DNA"/>
</dbReference>
<sequence length="57" mass="6233">MHDIFELTMAGHRRDPAFLSLCHKSRGPGLQQIILPGKPPPVPAAVSGLYGKGRYHL</sequence>
<name>A0AAN0RDG3_9PROT</name>
<accession>A0AAN0RDG3</accession>